<name>F1YZN4_9STRE</name>
<dbReference type="InterPro" id="IPR029062">
    <property type="entry name" value="Class_I_gatase-like"/>
</dbReference>
<evidence type="ECO:0000313" key="1">
    <source>
        <dbReference type="EMBL" id="EGE54061.1"/>
    </source>
</evidence>
<proteinExistence type="predicted"/>
<dbReference type="GO" id="GO:0016740">
    <property type="term" value="F:transferase activity"/>
    <property type="evidence" value="ECO:0007669"/>
    <property type="project" value="UniProtKB-KW"/>
</dbReference>
<dbReference type="eggNOG" id="COG2071">
    <property type="taxonomic scope" value="Bacteria"/>
</dbReference>
<reference evidence="1 2" key="1">
    <citation type="submission" date="2011-02" db="EMBL/GenBank/DDBJ databases">
        <authorList>
            <person name="Stanhope M.J."/>
            <person name="Durkin A.S."/>
            <person name="Hostetler J."/>
            <person name="Kim M."/>
            <person name="Radune D."/>
            <person name="Singh I."/>
            <person name="Town C.D."/>
        </authorList>
    </citation>
    <scope>NUCLEOTIDE SEQUENCE [LARGE SCALE GENOMIC DNA]</scope>
    <source>
        <strain evidence="1 2">NCFD 2020</strain>
    </source>
</reference>
<comment type="caution">
    <text evidence="1">The sequence shown here is derived from an EMBL/GenBank/DDBJ whole genome shotgun (WGS) entry which is preliminary data.</text>
</comment>
<dbReference type="SUPFAM" id="SSF52317">
    <property type="entry name" value="Class I glutamine amidotransferase-like"/>
    <property type="match status" value="1"/>
</dbReference>
<accession>F1YZN4</accession>
<evidence type="ECO:0000313" key="2">
    <source>
        <dbReference type="Proteomes" id="UP000003732"/>
    </source>
</evidence>
<dbReference type="InterPro" id="IPR011697">
    <property type="entry name" value="Peptidase_C26"/>
</dbReference>
<dbReference type="Gene3D" id="3.40.50.880">
    <property type="match status" value="1"/>
</dbReference>
<dbReference type="HOGENOM" id="CLU_3123293_0_0_9"/>
<dbReference type="PROSITE" id="PS51273">
    <property type="entry name" value="GATASE_TYPE_1"/>
    <property type="match status" value="1"/>
</dbReference>
<keyword evidence="1" id="KW-0808">Transferase</keyword>
<dbReference type="EMBL" id="AEUT02000001">
    <property type="protein sequence ID" value="EGE54061.1"/>
    <property type="molecule type" value="Genomic_DNA"/>
</dbReference>
<dbReference type="Pfam" id="PF07722">
    <property type="entry name" value="Peptidase_C26"/>
    <property type="match status" value="1"/>
</dbReference>
<keyword evidence="1" id="KW-0315">Glutamine amidotransferase</keyword>
<dbReference type="AlphaFoldDB" id="F1YZN4"/>
<organism evidence="1 2">
    <name type="scientific">Streptococcus parauberis NCFD 2020</name>
    <dbReference type="NCBI Taxonomy" id="873447"/>
    <lineage>
        <taxon>Bacteria</taxon>
        <taxon>Bacillati</taxon>
        <taxon>Bacillota</taxon>
        <taxon>Bacilli</taxon>
        <taxon>Lactobacillales</taxon>
        <taxon>Streptococcaceae</taxon>
        <taxon>Streptococcus</taxon>
    </lineage>
</organism>
<dbReference type="GO" id="GO:0016787">
    <property type="term" value="F:hydrolase activity"/>
    <property type="evidence" value="ECO:0007669"/>
    <property type="project" value="InterPro"/>
</dbReference>
<protein>
    <submittedName>
        <fullName evidence="1">Glutamine amidotransferase, class I family protein</fullName>
    </submittedName>
</protein>
<sequence length="50" mass="5823">MLSDPRHNTVEAVISSNPKLNFIGVQWHPELLQQKSDTDVQLFSYFINTY</sequence>
<gene>
    <name evidence="1" type="ORF">SPB_0483</name>
</gene>
<dbReference type="Proteomes" id="UP000003732">
    <property type="component" value="Unassembled WGS sequence"/>
</dbReference>